<evidence type="ECO:0008006" key="5">
    <source>
        <dbReference type="Google" id="ProtNLM"/>
    </source>
</evidence>
<dbReference type="STRING" id="264951.A0A443HSD4"/>
<sequence>MSCSSHTDKNKDFPVMDNGAAGEPLRTKHRVLETGAGILQDFQPVKQICAFLNAFHIYANDPSRCVEANHYCSHITEDIRQCLIYDSPKPNARLIGVEYMVTPRLYETLPREERRLWHSHEFEVKSGMLVMPVPQGVPEPVWSKAESSEMEEIIPLYGKTFHFWQVDRGDTVPLGMPQLMGSFVDEDMVKRTFPSLDKMIEDRDQRFHLDHKTKAKAREYIENPKKHPDADGFWEDYENKKAK</sequence>
<reference evidence="3 4" key="1">
    <citation type="journal article" date="2018" name="Front. Microbiol.">
        <title>Genomic and genetic insights into a cosmopolitan fungus, Paecilomyces variotii (Eurotiales).</title>
        <authorList>
            <person name="Urquhart A.S."/>
            <person name="Mondo S.J."/>
            <person name="Makela M.R."/>
            <person name="Hane J.K."/>
            <person name="Wiebenga A."/>
            <person name="He G."/>
            <person name="Mihaltcheva S."/>
            <person name="Pangilinan J."/>
            <person name="Lipzen A."/>
            <person name="Barry K."/>
            <person name="de Vries R.P."/>
            <person name="Grigoriev I.V."/>
            <person name="Idnurm A."/>
        </authorList>
    </citation>
    <scope>NUCLEOTIDE SEQUENCE [LARGE SCALE GENOMIC DNA]</scope>
    <source>
        <strain evidence="3 4">CBS 101075</strain>
    </source>
</reference>
<dbReference type="RefSeq" id="XP_028484388.1">
    <property type="nucleotide sequence ID" value="XM_028630894.1"/>
</dbReference>
<dbReference type="PANTHER" id="PTHR31360:SF0">
    <property type="entry name" value="OIL BODY-ASSOCIATED PROTEIN 1B"/>
    <property type="match status" value="1"/>
</dbReference>
<protein>
    <recommendedName>
        <fullName evidence="5">DUF1264 domain protein</fullName>
    </recommendedName>
</protein>
<evidence type="ECO:0000256" key="1">
    <source>
        <dbReference type="ARBA" id="ARBA00009740"/>
    </source>
</evidence>
<dbReference type="GeneID" id="39600171"/>
<name>A0A443HSD4_BYSSP</name>
<organism evidence="3 4">
    <name type="scientific">Byssochlamys spectabilis</name>
    <name type="common">Paecilomyces variotii</name>
    <dbReference type="NCBI Taxonomy" id="264951"/>
    <lineage>
        <taxon>Eukaryota</taxon>
        <taxon>Fungi</taxon>
        <taxon>Dikarya</taxon>
        <taxon>Ascomycota</taxon>
        <taxon>Pezizomycotina</taxon>
        <taxon>Eurotiomycetes</taxon>
        <taxon>Eurotiomycetidae</taxon>
        <taxon>Eurotiales</taxon>
        <taxon>Thermoascaceae</taxon>
        <taxon>Paecilomyces</taxon>
    </lineage>
</organism>
<evidence type="ECO:0000256" key="2">
    <source>
        <dbReference type="SAM" id="MobiDB-lite"/>
    </source>
</evidence>
<evidence type="ECO:0000313" key="4">
    <source>
        <dbReference type="Proteomes" id="UP000283841"/>
    </source>
</evidence>
<dbReference type="OrthoDB" id="1901244at2759"/>
<evidence type="ECO:0000313" key="3">
    <source>
        <dbReference type="EMBL" id="RWQ94743.1"/>
    </source>
</evidence>
<dbReference type="InterPro" id="IPR010686">
    <property type="entry name" value="OBAP-like"/>
</dbReference>
<feature type="region of interest" description="Disordered" evidence="2">
    <location>
        <begin position="218"/>
        <end position="243"/>
    </location>
</feature>
<proteinExistence type="inferred from homology"/>
<dbReference type="PANTHER" id="PTHR31360">
    <property type="match status" value="1"/>
</dbReference>
<dbReference type="AlphaFoldDB" id="A0A443HSD4"/>
<comment type="caution">
    <text evidence="3">The sequence shown here is derived from an EMBL/GenBank/DDBJ whole genome shotgun (WGS) entry which is preliminary data.</text>
</comment>
<comment type="similarity">
    <text evidence="1">Belongs to the OBAP family.</text>
</comment>
<dbReference type="EMBL" id="RCNU01000007">
    <property type="protein sequence ID" value="RWQ94743.1"/>
    <property type="molecule type" value="Genomic_DNA"/>
</dbReference>
<gene>
    <name evidence="3" type="ORF">C8Q69DRAFT_471295</name>
</gene>
<dbReference type="Pfam" id="PF06884">
    <property type="entry name" value="DUF1264"/>
    <property type="match status" value="1"/>
</dbReference>
<accession>A0A443HSD4</accession>
<dbReference type="Proteomes" id="UP000283841">
    <property type="component" value="Unassembled WGS sequence"/>
</dbReference>
<feature type="region of interest" description="Disordered" evidence="2">
    <location>
        <begin position="1"/>
        <end position="21"/>
    </location>
</feature>
<dbReference type="VEuPathDB" id="FungiDB:C8Q69DRAFT_471295"/>
<keyword evidence="4" id="KW-1185">Reference proteome</keyword>
<feature type="compositionally biased region" description="Basic and acidic residues" evidence="2">
    <location>
        <begin position="1"/>
        <end position="14"/>
    </location>
</feature>
<feature type="compositionally biased region" description="Basic and acidic residues" evidence="2">
    <location>
        <begin position="218"/>
        <end position="230"/>
    </location>
</feature>